<feature type="domain" description="Carrier" evidence="3">
    <location>
        <begin position="16"/>
        <end position="95"/>
    </location>
</feature>
<dbReference type="GO" id="GO:0031177">
    <property type="term" value="F:phosphopantetheine binding"/>
    <property type="evidence" value="ECO:0007669"/>
    <property type="project" value="InterPro"/>
</dbReference>
<dbReference type="PROSITE" id="PS50075">
    <property type="entry name" value="CARRIER"/>
    <property type="match status" value="1"/>
</dbReference>
<evidence type="ECO:0000313" key="4">
    <source>
        <dbReference type="EMBL" id="BFP47934.1"/>
    </source>
</evidence>
<dbReference type="InterPro" id="IPR036736">
    <property type="entry name" value="ACP-like_sf"/>
</dbReference>
<evidence type="ECO:0000259" key="3">
    <source>
        <dbReference type="PROSITE" id="PS50075"/>
    </source>
</evidence>
<protein>
    <recommendedName>
        <fullName evidence="3">Carrier domain-containing protein</fullName>
    </recommendedName>
</protein>
<dbReference type="Gene3D" id="1.10.1200.10">
    <property type="entry name" value="ACP-like"/>
    <property type="match status" value="1"/>
</dbReference>
<dbReference type="InterPro" id="IPR020806">
    <property type="entry name" value="PKS_PP-bd"/>
</dbReference>
<dbReference type="SMART" id="SM00823">
    <property type="entry name" value="PKS_PP"/>
    <property type="match status" value="1"/>
</dbReference>
<evidence type="ECO:0000256" key="1">
    <source>
        <dbReference type="ARBA" id="ARBA00022450"/>
    </source>
</evidence>
<keyword evidence="1" id="KW-0596">Phosphopantetheine</keyword>
<dbReference type="Pfam" id="PF00550">
    <property type="entry name" value="PP-binding"/>
    <property type="match status" value="1"/>
</dbReference>
<name>A0AB33K385_9ACTN</name>
<dbReference type="EMBL" id="AP035881">
    <property type="protein sequence ID" value="BFP47934.1"/>
    <property type="molecule type" value="Genomic_DNA"/>
</dbReference>
<dbReference type="RefSeq" id="WP_407990213.1">
    <property type="nucleotide sequence ID" value="NZ_AP035881.2"/>
</dbReference>
<reference evidence="4" key="1">
    <citation type="submission" date="2024-07" db="EMBL/GenBank/DDBJ databases">
        <title>Complete genome sequences of cellulolytic bacteria, Kitasatospora sp. CMC57 and Streptomyces sp. CMC78, isolated from Japanese agricultural soil.</title>
        <authorList>
            <person name="Hashimoto T."/>
            <person name="Ito M."/>
            <person name="Iwamoto M."/>
            <person name="Fukahori D."/>
            <person name="Shoda T."/>
            <person name="Sakoda M."/>
            <person name="Morohoshi T."/>
            <person name="Mitsuboshi M."/>
            <person name="Nishizawa T."/>
        </authorList>
    </citation>
    <scope>NUCLEOTIDE SEQUENCE</scope>
    <source>
        <strain evidence="4">CMC57</strain>
    </source>
</reference>
<dbReference type="AlphaFoldDB" id="A0AB33K385"/>
<sequence length="126" mass="13760">MTVTAATEQLISLSAPERADALRELVAGEFRVTMLLEPDEELPLDRSYFDLGLTSLRLTEIKRRLEQRLGLAISANTMFNEPTIEALVTHLSGLLPGGGTDAPADDAPVAQDHALLDEILKDLYQS</sequence>
<dbReference type="GO" id="GO:0017000">
    <property type="term" value="P:antibiotic biosynthetic process"/>
    <property type="evidence" value="ECO:0007669"/>
    <property type="project" value="UniProtKB-ARBA"/>
</dbReference>
<evidence type="ECO:0000256" key="2">
    <source>
        <dbReference type="ARBA" id="ARBA00022553"/>
    </source>
</evidence>
<accession>A0AB33K385</accession>
<gene>
    <name evidence="4" type="ORF">KCMC57_43020</name>
</gene>
<dbReference type="SUPFAM" id="SSF47336">
    <property type="entry name" value="ACP-like"/>
    <property type="match status" value="1"/>
</dbReference>
<proteinExistence type="predicted"/>
<organism evidence="4">
    <name type="scientific">Kitasatospora sp. CMC57</name>
    <dbReference type="NCBI Taxonomy" id="3231513"/>
    <lineage>
        <taxon>Bacteria</taxon>
        <taxon>Bacillati</taxon>
        <taxon>Actinomycetota</taxon>
        <taxon>Actinomycetes</taxon>
        <taxon>Kitasatosporales</taxon>
        <taxon>Streptomycetaceae</taxon>
        <taxon>Kitasatospora</taxon>
    </lineage>
</organism>
<keyword evidence="2" id="KW-0597">Phosphoprotein</keyword>
<dbReference type="InterPro" id="IPR009081">
    <property type="entry name" value="PP-bd_ACP"/>
</dbReference>